<accession>A0A9D5Q6F1</accession>
<proteinExistence type="predicted"/>
<sequence>MRMRTRLKKYLWLLRNARPSDLLQYACPWIMPVLTLPPAPLVLPEDPRPPHPLIPRSSKPFLLAKCSQVQSPAWLETQFEQAALNTTYLGRFAGYGHAAVRLYQLDPVHDPVEKWLWLRVLQHIAPDTWDTVDLWSIEAPWERLPSFKRAVRRTLGLRMYRVHYDGKRYTVTINPIHIPDIASLEVEWHILSTYLSRELP</sequence>
<name>A0A9D5Q6F1_9BACT</name>
<reference evidence="1" key="1">
    <citation type="submission" date="2019-11" db="EMBL/GenBank/DDBJ databases">
        <title>Microbial mats filling the niche in hypersaline microbial mats.</title>
        <authorList>
            <person name="Wong H.L."/>
            <person name="Macleod F.I."/>
            <person name="White R.A. III"/>
            <person name="Burns B.P."/>
        </authorList>
    </citation>
    <scope>NUCLEOTIDE SEQUENCE</scope>
    <source>
        <strain evidence="1">Rbin_158</strain>
    </source>
</reference>
<organism evidence="1 2">
    <name type="scientific">candidate division KSB3 bacterium</name>
    <dbReference type="NCBI Taxonomy" id="2044937"/>
    <lineage>
        <taxon>Bacteria</taxon>
        <taxon>candidate division KSB3</taxon>
    </lineage>
</organism>
<comment type="caution">
    <text evidence="1">The sequence shown here is derived from an EMBL/GenBank/DDBJ whole genome shotgun (WGS) entry which is preliminary data.</text>
</comment>
<dbReference type="AlphaFoldDB" id="A0A9D5Q6F1"/>
<evidence type="ECO:0000313" key="1">
    <source>
        <dbReference type="EMBL" id="MBD3325680.1"/>
    </source>
</evidence>
<evidence type="ECO:0000313" key="2">
    <source>
        <dbReference type="Proteomes" id="UP000649604"/>
    </source>
</evidence>
<dbReference type="Proteomes" id="UP000649604">
    <property type="component" value="Unassembled WGS sequence"/>
</dbReference>
<protein>
    <submittedName>
        <fullName evidence="1">Uncharacterized protein</fullName>
    </submittedName>
</protein>
<dbReference type="EMBL" id="WJJP01000449">
    <property type="protein sequence ID" value="MBD3325680.1"/>
    <property type="molecule type" value="Genomic_DNA"/>
</dbReference>
<gene>
    <name evidence="1" type="ORF">GF339_13930</name>
</gene>